<comment type="catalytic activity">
    <reaction evidence="4">
        <text>chorismate = 4-hydroxybenzoate + pyruvate</text>
        <dbReference type="Rhea" id="RHEA:16505"/>
        <dbReference type="ChEBI" id="CHEBI:15361"/>
        <dbReference type="ChEBI" id="CHEBI:17879"/>
        <dbReference type="ChEBI" id="CHEBI:29748"/>
        <dbReference type="EC" id="4.1.3.40"/>
    </reaction>
</comment>
<keyword evidence="6" id="KW-1185">Reference proteome</keyword>
<dbReference type="RefSeq" id="WP_345292278.1">
    <property type="nucleotide sequence ID" value="NZ_BAABFV010000001.1"/>
</dbReference>
<dbReference type="Pfam" id="PF04345">
    <property type="entry name" value="Chor_lyase"/>
    <property type="match status" value="1"/>
</dbReference>
<reference evidence="6" key="1">
    <citation type="journal article" date="2019" name="Int. J. Syst. Evol. Microbiol.">
        <title>The Global Catalogue of Microorganisms (GCM) 10K type strain sequencing project: providing services to taxonomists for standard genome sequencing and annotation.</title>
        <authorList>
            <consortium name="The Broad Institute Genomics Platform"/>
            <consortium name="The Broad Institute Genome Sequencing Center for Infectious Disease"/>
            <person name="Wu L."/>
            <person name="Ma J."/>
        </authorList>
    </citation>
    <scope>NUCLEOTIDE SEQUENCE [LARGE SCALE GENOMIC DNA]</scope>
    <source>
        <strain evidence="6">JCM 17728</strain>
    </source>
</reference>
<evidence type="ECO:0000256" key="2">
    <source>
        <dbReference type="ARBA" id="ARBA00022688"/>
    </source>
</evidence>
<keyword evidence="4" id="KW-0670">Pyruvate</keyword>
<proteinExistence type="inferred from homology"/>
<comment type="pathway">
    <text evidence="4">Cofactor biosynthesis; ubiquinone biosynthesis.</text>
</comment>
<keyword evidence="1 4" id="KW-0963">Cytoplasm</keyword>
<dbReference type="HAMAP" id="MF_01632">
    <property type="entry name" value="UbiC"/>
    <property type="match status" value="1"/>
</dbReference>
<evidence type="ECO:0000256" key="1">
    <source>
        <dbReference type="ARBA" id="ARBA00022490"/>
    </source>
</evidence>
<feature type="binding site" evidence="4">
    <location>
        <position position="106"/>
    </location>
    <ligand>
        <name>substrate</name>
    </ligand>
</feature>
<evidence type="ECO:0000256" key="4">
    <source>
        <dbReference type="HAMAP-Rule" id="MF_01632"/>
    </source>
</evidence>
<comment type="caution">
    <text evidence="4">Lacks conserved residue(s) required for the propagation of feature annotation.</text>
</comment>
<dbReference type="GO" id="GO:0016829">
    <property type="term" value="F:lyase activity"/>
    <property type="evidence" value="ECO:0007669"/>
    <property type="project" value="UniProtKB-KW"/>
</dbReference>
<keyword evidence="2 4" id="KW-0831">Ubiquinone biosynthesis</keyword>
<organism evidence="5 6">
    <name type="scientific">Kangiella marina</name>
    <dbReference type="NCBI Taxonomy" id="1079178"/>
    <lineage>
        <taxon>Bacteria</taxon>
        <taxon>Pseudomonadati</taxon>
        <taxon>Pseudomonadota</taxon>
        <taxon>Gammaproteobacteria</taxon>
        <taxon>Kangiellales</taxon>
        <taxon>Kangiellaceae</taxon>
        <taxon>Kangiella</taxon>
    </lineage>
</organism>
<comment type="caution">
    <text evidence="5">The sequence shown here is derived from an EMBL/GenBank/DDBJ whole genome shotgun (WGS) entry which is preliminary data.</text>
</comment>
<evidence type="ECO:0000256" key="3">
    <source>
        <dbReference type="ARBA" id="ARBA00023239"/>
    </source>
</evidence>
<sequence>MDLKVWRSANDDVIRELPYQVAEWVAEFGSLTQKLSHYVPEVRLDLLKEATEKATKKEAELLALTDNESQVREVMLYGPKEPWIFARTLVPASEGQLILDLGTKPLGSILFTSSELRRESLEVMQLTPEHRLYQMAKQYANFNDGVSDLWARRSLWSNAQSQKVLLLLEVFLPDSPLYR</sequence>
<comment type="function">
    <text evidence="4">Removes the pyruvyl group from chorismate, with concomitant aromatization of the ring, to provide 4-hydroxybenzoate (4HB) for the ubiquinone pathway.</text>
</comment>
<dbReference type="SUPFAM" id="SSF64288">
    <property type="entry name" value="Chorismate lyase-like"/>
    <property type="match status" value="1"/>
</dbReference>
<dbReference type="InterPro" id="IPR028978">
    <property type="entry name" value="Chorismate_lyase_/UTRA_dom_sf"/>
</dbReference>
<protein>
    <recommendedName>
        <fullName evidence="4">Probable chorismate pyruvate-lyase</fullName>
        <shortName evidence="4">CL</shortName>
        <shortName evidence="4">CPL</shortName>
        <ecNumber evidence="4">4.1.3.40</ecNumber>
    </recommendedName>
</protein>
<dbReference type="Proteomes" id="UP001501011">
    <property type="component" value="Unassembled WGS sequence"/>
</dbReference>
<keyword evidence="3 4" id="KW-0456">Lyase</keyword>
<name>A0ABP8IJ85_9GAMM</name>
<gene>
    <name evidence="4 5" type="primary">ubiC</name>
    <name evidence="5" type="ORF">GCM10023151_11800</name>
</gene>
<dbReference type="EC" id="4.1.3.40" evidence="4"/>
<feature type="binding site" evidence="4">
    <location>
        <position position="169"/>
    </location>
    <ligand>
        <name>substrate</name>
    </ligand>
</feature>
<comment type="similarity">
    <text evidence="4">Belongs to the UbiC family.</text>
</comment>
<comment type="subcellular location">
    <subcellularLocation>
        <location evidence="4">Cytoplasm</location>
    </subcellularLocation>
</comment>
<dbReference type="PANTHER" id="PTHR38683:SF1">
    <property type="entry name" value="CHORISMATE PYRUVATE-LYASE"/>
    <property type="match status" value="1"/>
</dbReference>
<dbReference type="EMBL" id="BAABFV010000001">
    <property type="protein sequence ID" value="GAA4360158.1"/>
    <property type="molecule type" value="Genomic_DNA"/>
</dbReference>
<evidence type="ECO:0000313" key="5">
    <source>
        <dbReference type="EMBL" id="GAA4360158.1"/>
    </source>
</evidence>
<accession>A0ABP8IJ85</accession>
<dbReference type="PANTHER" id="PTHR38683">
    <property type="entry name" value="CHORISMATE PYRUVATE-LYASE"/>
    <property type="match status" value="1"/>
</dbReference>
<evidence type="ECO:0000313" key="6">
    <source>
        <dbReference type="Proteomes" id="UP001501011"/>
    </source>
</evidence>
<dbReference type="Gene3D" id="3.40.1410.10">
    <property type="entry name" value="Chorismate lyase-like"/>
    <property type="match status" value="1"/>
</dbReference>
<feature type="binding site" evidence="4">
    <location>
        <position position="72"/>
    </location>
    <ligand>
        <name>substrate</name>
    </ligand>
</feature>
<dbReference type="InterPro" id="IPR007440">
    <property type="entry name" value="Chorismate--pyruvate_lyase"/>
</dbReference>